<keyword evidence="1" id="KW-0472">Membrane</keyword>
<dbReference type="RefSeq" id="WP_344794183.1">
    <property type="nucleotide sequence ID" value="NZ_BAABBN010000002.1"/>
</dbReference>
<dbReference type="SUPFAM" id="SSF53822">
    <property type="entry name" value="Periplasmic binding protein-like I"/>
    <property type="match status" value="1"/>
</dbReference>
<dbReference type="PANTHER" id="PTHR38038:SF1">
    <property type="entry name" value="PENICILLIN-BINDING PROTEIN ACTIVATOR LPOA"/>
    <property type="match status" value="1"/>
</dbReference>
<sequence length="602" mass="67862">MDIVKFQSASVIRKTLVYGLLILLSACASTPEQHHQASTSSFSNADAFLNKALSSQEPFSSQFRIEAANEYFNVKEYDKSLSALNLVPKYDNLNQQHQAKYIYLKSLTLFFTKSDQALSWFDKMTSDLLASLPEDDQWSWQKHYALQLATSEQLTLAIDLLSHLEPILNTTQTAEFNQTIWQVLTDKPASLLSENIKESHSDVVNGWIELAMITNSQTAIQFKGIALARWQSKHPDHPALSNLPTEVKNIPQSSNVNIRSIAVLLPLEGKFASVSKSLVQGILMANYQLPEDIRPEIQIINSNTDNFLDTYNAIESDLILGPLSNKNVKQLLTLPQLKHPTIALNSPETTQLPTNLFFMELQAEDEARTMAKFAIKENKKTGAILTYDSNKGMKLASAFSQAFNNMGGKISHIQAYEGTWANSLKKLLEIDKSNQRAQQLSRLLRSPIEFTARRRDDVEFIYSPLKYKDLRQTNPLMAFYFADSIQVYSNSDIASKLHSGKTDKDLNKVIFADSKWNPSSYSAASLLPTKDQPRAKLYSWGADIFATAFNLPSLLAMNNQQIEAYSSNIYFDGKHQFIREFPVSHVRYGKPYETATPPITIN</sequence>
<dbReference type="PROSITE" id="PS51257">
    <property type="entry name" value="PROKAR_LIPOPROTEIN"/>
    <property type="match status" value="1"/>
</dbReference>
<organism evidence="2 3">
    <name type="scientific">Litoribacillus peritrichatus</name>
    <dbReference type="NCBI Taxonomy" id="718191"/>
    <lineage>
        <taxon>Bacteria</taxon>
        <taxon>Pseudomonadati</taxon>
        <taxon>Pseudomonadota</taxon>
        <taxon>Gammaproteobacteria</taxon>
        <taxon>Oceanospirillales</taxon>
        <taxon>Oceanospirillaceae</taxon>
        <taxon>Litoribacillus</taxon>
    </lineage>
</organism>
<dbReference type="Pfam" id="PF04348">
    <property type="entry name" value="LppC"/>
    <property type="match status" value="1"/>
</dbReference>
<dbReference type="Gene3D" id="3.40.50.2300">
    <property type="match status" value="2"/>
</dbReference>
<dbReference type="EMBL" id="BAABBN010000002">
    <property type="protein sequence ID" value="GAA3909390.1"/>
    <property type="molecule type" value="Genomic_DNA"/>
</dbReference>
<protein>
    <recommendedName>
        <fullName evidence="4">Penicillin-binding protein activator</fullName>
    </recommendedName>
</protein>
<dbReference type="CDD" id="cd06339">
    <property type="entry name" value="PBP1_YraM_LppC_lipoprotein-like"/>
    <property type="match status" value="1"/>
</dbReference>
<dbReference type="PANTHER" id="PTHR38038">
    <property type="entry name" value="PENICILLIN-BINDING PROTEIN ACTIVATOR LPOA"/>
    <property type="match status" value="1"/>
</dbReference>
<keyword evidence="3" id="KW-1185">Reference proteome</keyword>
<evidence type="ECO:0000256" key="1">
    <source>
        <dbReference type="ARBA" id="ARBA00023136"/>
    </source>
</evidence>
<dbReference type="Proteomes" id="UP001501565">
    <property type="component" value="Unassembled WGS sequence"/>
</dbReference>
<evidence type="ECO:0000313" key="2">
    <source>
        <dbReference type="EMBL" id="GAA3909390.1"/>
    </source>
</evidence>
<evidence type="ECO:0008006" key="4">
    <source>
        <dbReference type="Google" id="ProtNLM"/>
    </source>
</evidence>
<reference evidence="3" key="1">
    <citation type="journal article" date="2019" name="Int. J. Syst. Evol. Microbiol.">
        <title>The Global Catalogue of Microorganisms (GCM) 10K type strain sequencing project: providing services to taxonomists for standard genome sequencing and annotation.</title>
        <authorList>
            <consortium name="The Broad Institute Genomics Platform"/>
            <consortium name="The Broad Institute Genome Sequencing Center for Infectious Disease"/>
            <person name="Wu L."/>
            <person name="Ma J."/>
        </authorList>
    </citation>
    <scope>NUCLEOTIDE SEQUENCE [LARGE SCALE GENOMIC DNA]</scope>
    <source>
        <strain evidence="3">JCM 17551</strain>
    </source>
</reference>
<evidence type="ECO:0000313" key="3">
    <source>
        <dbReference type="Proteomes" id="UP001501565"/>
    </source>
</evidence>
<name>A0ABP7LX63_9GAMM</name>
<accession>A0ABP7LX63</accession>
<proteinExistence type="predicted"/>
<dbReference type="InterPro" id="IPR007443">
    <property type="entry name" value="LpoA"/>
</dbReference>
<gene>
    <name evidence="2" type="ORF">GCM10022277_00180</name>
</gene>
<dbReference type="Gene3D" id="1.25.40.650">
    <property type="match status" value="1"/>
</dbReference>
<dbReference type="InterPro" id="IPR028082">
    <property type="entry name" value="Peripla_BP_I"/>
</dbReference>
<comment type="caution">
    <text evidence="2">The sequence shown here is derived from an EMBL/GenBank/DDBJ whole genome shotgun (WGS) entry which is preliminary data.</text>
</comment>